<feature type="domain" description="SnoaL-like" evidence="1">
    <location>
        <begin position="8"/>
        <end position="110"/>
    </location>
</feature>
<evidence type="ECO:0000259" key="1">
    <source>
        <dbReference type="Pfam" id="PF12680"/>
    </source>
</evidence>
<name>E8V629_TERSS</name>
<accession>E8V629</accession>
<reference evidence="2 3" key="1">
    <citation type="journal article" date="2012" name="Stand. Genomic Sci.">
        <title>Complete genome sequence of Terriglobus saanensis type strain SP1PR4(T), an Acidobacteria from tundra soil.</title>
        <authorList>
            <person name="Rawat S.R."/>
            <person name="Mannisto M.K."/>
            <person name="Starovoytov V."/>
            <person name="Goodwin L."/>
            <person name="Nolan M."/>
            <person name="Hauser L."/>
            <person name="Land M."/>
            <person name="Davenport K.W."/>
            <person name="Woyke T."/>
            <person name="Haggblom M.M."/>
        </authorList>
    </citation>
    <scope>NUCLEOTIDE SEQUENCE</scope>
    <source>
        <strain evidence="3">ATCC BAA-1853 / DSM 23119 / SP1PR4</strain>
    </source>
</reference>
<dbReference type="eggNOG" id="COG3631">
    <property type="taxonomic scope" value="Bacteria"/>
</dbReference>
<dbReference type="Gene3D" id="3.10.450.50">
    <property type="match status" value="1"/>
</dbReference>
<dbReference type="HOGENOM" id="CLU_155949_0_0_0"/>
<dbReference type="InterPro" id="IPR032710">
    <property type="entry name" value="NTF2-like_dom_sf"/>
</dbReference>
<dbReference type="InterPro" id="IPR037401">
    <property type="entry name" value="SnoaL-like"/>
</dbReference>
<dbReference type="Proteomes" id="UP000006844">
    <property type="component" value="Chromosome"/>
</dbReference>
<evidence type="ECO:0000313" key="2">
    <source>
        <dbReference type="EMBL" id="ADV84920.1"/>
    </source>
</evidence>
<dbReference type="AlphaFoldDB" id="E8V629"/>
<dbReference type="EMBL" id="CP002467">
    <property type="protein sequence ID" value="ADV84920.1"/>
    <property type="molecule type" value="Genomic_DNA"/>
</dbReference>
<sequence length="135" mass="14823">MADAKTLIEQAYTAFNKRDLDGALALMTQDVSWPKASEGGKVVGKEEVRAYWTRQWSEFDPHVLPLAMTEEDGGKIRVRVHQLVKSLQGDVLSDSEVLHLFTVKSGLIAAMDLGDEVDSIAAPSAAFAHRRVQGE</sequence>
<dbReference type="KEGG" id="tsa:AciPR4_4174"/>
<keyword evidence="3" id="KW-1185">Reference proteome</keyword>
<proteinExistence type="predicted"/>
<gene>
    <name evidence="2" type="ordered locus">AciPR4_4174</name>
</gene>
<dbReference type="SUPFAM" id="SSF54427">
    <property type="entry name" value="NTF2-like"/>
    <property type="match status" value="1"/>
</dbReference>
<protein>
    <recommendedName>
        <fullName evidence="1">SnoaL-like domain-containing protein</fullName>
    </recommendedName>
</protein>
<dbReference type="STRING" id="401053.AciPR4_4174"/>
<dbReference type="Pfam" id="PF12680">
    <property type="entry name" value="SnoaL_2"/>
    <property type="match status" value="1"/>
</dbReference>
<evidence type="ECO:0000313" key="3">
    <source>
        <dbReference type="Proteomes" id="UP000006844"/>
    </source>
</evidence>
<organism evidence="2 3">
    <name type="scientific">Terriglobus saanensis (strain ATCC BAA-1853 / DSM 23119 / SP1PR4)</name>
    <dbReference type="NCBI Taxonomy" id="401053"/>
    <lineage>
        <taxon>Bacteria</taxon>
        <taxon>Pseudomonadati</taxon>
        <taxon>Acidobacteriota</taxon>
        <taxon>Terriglobia</taxon>
        <taxon>Terriglobales</taxon>
        <taxon>Acidobacteriaceae</taxon>
        <taxon>Terriglobus</taxon>
    </lineage>
</organism>
<dbReference type="OrthoDB" id="1353852at2"/>
<dbReference type="RefSeq" id="WP_013570650.1">
    <property type="nucleotide sequence ID" value="NC_014963.1"/>
</dbReference>